<accession>A0A2T4TVF5</accession>
<keyword evidence="2" id="KW-1185">Reference proteome</keyword>
<protein>
    <recommendedName>
        <fullName evidence="3">Prepilin-type cleavage/methylation domain-containing protein</fullName>
    </recommendedName>
</protein>
<name>A0A2T4TVF5_9BACT</name>
<dbReference type="PROSITE" id="PS00409">
    <property type="entry name" value="PROKAR_NTER_METHYL"/>
    <property type="match status" value="1"/>
</dbReference>
<dbReference type="NCBIfam" id="TIGR02532">
    <property type="entry name" value="IV_pilin_GFxxxE"/>
    <property type="match status" value="1"/>
</dbReference>
<reference evidence="1 2" key="1">
    <citation type="submission" date="2017-09" db="EMBL/GenBank/DDBJ databases">
        <title>Bloom of a denitrifying methanotroph, Candidatus Methylomirabilis limnetica, in a deep stratified lake.</title>
        <authorList>
            <person name="Graf J.S."/>
            <person name="Marchant H.K."/>
            <person name="Tienken D."/>
            <person name="Hach P.F."/>
            <person name="Brand A."/>
            <person name="Schubert C.J."/>
            <person name="Kuypers M.M."/>
            <person name="Milucka J."/>
        </authorList>
    </citation>
    <scope>NUCLEOTIDE SEQUENCE [LARGE SCALE GENOMIC DNA]</scope>
    <source>
        <strain evidence="1 2">Zug</strain>
    </source>
</reference>
<dbReference type="InterPro" id="IPR012902">
    <property type="entry name" value="N_methyl_site"/>
</dbReference>
<dbReference type="AlphaFoldDB" id="A0A2T4TVF5"/>
<reference evidence="2" key="2">
    <citation type="journal article" date="2018" name="Environ. Microbiol.">
        <title>Bloom of a denitrifying methanotroph, 'Candidatus Methylomirabilis limnetica', in a deep stratified lake.</title>
        <authorList>
            <person name="Graf J.S."/>
            <person name="Mayr M.J."/>
            <person name="Marchant H.K."/>
            <person name="Tienken D."/>
            <person name="Hach P.F."/>
            <person name="Brand A."/>
            <person name="Schubert C.J."/>
            <person name="Kuypers M.M."/>
            <person name="Milucka J."/>
        </authorList>
    </citation>
    <scope>NUCLEOTIDE SEQUENCE [LARGE SCALE GENOMIC DNA]</scope>
    <source>
        <strain evidence="2">Zug</strain>
    </source>
</reference>
<dbReference type="EMBL" id="NVQC01000030">
    <property type="protein sequence ID" value="PTL35093.1"/>
    <property type="molecule type" value="Genomic_DNA"/>
</dbReference>
<dbReference type="Proteomes" id="UP000241436">
    <property type="component" value="Unassembled WGS sequence"/>
</dbReference>
<evidence type="ECO:0008006" key="3">
    <source>
        <dbReference type="Google" id="ProtNLM"/>
    </source>
</evidence>
<gene>
    <name evidence="1" type="ORF">CLG94_11455</name>
</gene>
<evidence type="ECO:0000313" key="2">
    <source>
        <dbReference type="Proteomes" id="UP000241436"/>
    </source>
</evidence>
<evidence type="ECO:0000313" key="1">
    <source>
        <dbReference type="EMBL" id="PTL35093.1"/>
    </source>
</evidence>
<organism evidence="1 2">
    <name type="scientific">Candidatus Methylomirabilis limnetica</name>
    <dbReference type="NCBI Taxonomy" id="2033718"/>
    <lineage>
        <taxon>Bacteria</taxon>
        <taxon>Candidatus Methylomirabilota</taxon>
        <taxon>Candidatus Methylomirabilia</taxon>
        <taxon>Candidatus Methylomirabilales</taxon>
        <taxon>Candidatus Methylomirabilaceae</taxon>
        <taxon>Candidatus Methylomirabilis</taxon>
    </lineage>
</organism>
<dbReference type="Pfam" id="PF07963">
    <property type="entry name" value="N_methyl"/>
    <property type="match status" value="1"/>
</dbReference>
<comment type="caution">
    <text evidence="1">The sequence shown here is derived from an EMBL/GenBank/DDBJ whole genome shotgun (WGS) entry which is preliminary data.</text>
</comment>
<dbReference type="RefSeq" id="WP_107563685.1">
    <property type="nucleotide sequence ID" value="NZ_NVQC01000030.1"/>
</dbReference>
<sequence>MRDRGFTLVEVLIALAILTIALLGVAATTALQGGGIAGTFPFGQAAVTRGYYLSTATMLAQDRLEQVKRVQYRVGADPFAPGNPPLGFTDETPVNGFPNFNRQVRVVDGPAADTKRVTVTVAFTLPTERGANQESMNISTLVAARP</sequence>
<proteinExistence type="predicted"/>